<dbReference type="SUPFAM" id="SSF52047">
    <property type="entry name" value="RNI-like"/>
    <property type="match status" value="1"/>
</dbReference>
<dbReference type="AlphaFoldDB" id="A0A6A6J3S3"/>
<evidence type="ECO:0000313" key="2">
    <source>
        <dbReference type="Proteomes" id="UP000800094"/>
    </source>
</evidence>
<feature type="non-terminal residue" evidence="1">
    <location>
        <position position="163"/>
    </location>
</feature>
<name>A0A6A6J3S3_9PLEO</name>
<proteinExistence type="predicted"/>
<keyword evidence="2" id="KW-1185">Reference proteome</keyword>
<dbReference type="Gene3D" id="3.80.10.10">
    <property type="entry name" value="Ribonuclease Inhibitor"/>
    <property type="match status" value="1"/>
</dbReference>
<dbReference type="RefSeq" id="XP_033691554.1">
    <property type="nucleotide sequence ID" value="XM_033822676.1"/>
</dbReference>
<feature type="non-terminal residue" evidence="1">
    <location>
        <position position="1"/>
    </location>
</feature>
<sequence>AIDHIDDILLMGPRVCKGLTEFIFHYTDPDREKPMACHSLTADAVIRLAKACPNLKKVLLQGTCRLGDDVLLTFFKNCANLTFLEITGSHYTSGRALSELCEHDNWVPKLKKLRLDDDNIRKPFMKAMRDLTKQRQATVVELVRTSEYKKWGDFYLEMDHDSY</sequence>
<evidence type="ECO:0008006" key="3">
    <source>
        <dbReference type="Google" id="ProtNLM"/>
    </source>
</evidence>
<dbReference type="Proteomes" id="UP000800094">
    <property type="component" value="Unassembled WGS sequence"/>
</dbReference>
<dbReference type="InterPro" id="IPR032675">
    <property type="entry name" value="LRR_dom_sf"/>
</dbReference>
<organism evidence="1 2">
    <name type="scientific">Trematosphaeria pertusa</name>
    <dbReference type="NCBI Taxonomy" id="390896"/>
    <lineage>
        <taxon>Eukaryota</taxon>
        <taxon>Fungi</taxon>
        <taxon>Dikarya</taxon>
        <taxon>Ascomycota</taxon>
        <taxon>Pezizomycotina</taxon>
        <taxon>Dothideomycetes</taxon>
        <taxon>Pleosporomycetidae</taxon>
        <taxon>Pleosporales</taxon>
        <taxon>Massarineae</taxon>
        <taxon>Trematosphaeriaceae</taxon>
        <taxon>Trematosphaeria</taxon>
    </lineage>
</organism>
<dbReference type="GeneID" id="54576006"/>
<protein>
    <recommendedName>
        <fullName evidence="3">F-box domain-containing protein</fullName>
    </recommendedName>
</protein>
<gene>
    <name evidence="1" type="ORF">BU26DRAFT_388931</name>
</gene>
<dbReference type="OrthoDB" id="3797797at2759"/>
<reference evidence="1" key="1">
    <citation type="journal article" date="2020" name="Stud. Mycol.">
        <title>101 Dothideomycetes genomes: a test case for predicting lifestyles and emergence of pathogens.</title>
        <authorList>
            <person name="Haridas S."/>
            <person name="Albert R."/>
            <person name="Binder M."/>
            <person name="Bloem J."/>
            <person name="Labutti K."/>
            <person name="Salamov A."/>
            <person name="Andreopoulos B."/>
            <person name="Baker S."/>
            <person name="Barry K."/>
            <person name="Bills G."/>
            <person name="Bluhm B."/>
            <person name="Cannon C."/>
            <person name="Castanera R."/>
            <person name="Culley D."/>
            <person name="Daum C."/>
            <person name="Ezra D."/>
            <person name="Gonzalez J."/>
            <person name="Henrissat B."/>
            <person name="Kuo A."/>
            <person name="Liang C."/>
            <person name="Lipzen A."/>
            <person name="Lutzoni F."/>
            <person name="Magnuson J."/>
            <person name="Mondo S."/>
            <person name="Nolan M."/>
            <person name="Ohm R."/>
            <person name="Pangilinan J."/>
            <person name="Park H.-J."/>
            <person name="Ramirez L."/>
            <person name="Alfaro M."/>
            <person name="Sun H."/>
            <person name="Tritt A."/>
            <person name="Yoshinaga Y."/>
            <person name="Zwiers L.-H."/>
            <person name="Turgeon B."/>
            <person name="Goodwin S."/>
            <person name="Spatafora J."/>
            <person name="Crous P."/>
            <person name="Grigoriev I."/>
        </authorList>
    </citation>
    <scope>NUCLEOTIDE SEQUENCE</scope>
    <source>
        <strain evidence="1">CBS 122368</strain>
    </source>
</reference>
<evidence type="ECO:0000313" key="1">
    <source>
        <dbReference type="EMBL" id="KAF2256550.1"/>
    </source>
</evidence>
<dbReference type="EMBL" id="ML987189">
    <property type="protein sequence ID" value="KAF2256550.1"/>
    <property type="molecule type" value="Genomic_DNA"/>
</dbReference>
<accession>A0A6A6J3S3</accession>